<evidence type="ECO:0000256" key="4">
    <source>
        <dbReference type="ARBA" id="ARBA00030169"/>
    </source>
</evidence>
<dbReference type="Proteomes" id="UP000187941">
    <property type="component" value="Chromosome"/>
</dbReference>
<dbReference type="InterPro" id="IPR005493">
    <property type="entry name" value="RraA/RraA-like"/>
</dbReference>
<organism evidence="6 7">
    <name type="scientific">Spirosoma montaniterrae</name>
    <dbReference type="NCBI Taxonomy" id="1178516"/>
    <lineage>
        <taxon>Bacteria</taxon>
        <taxon>Pseudomonadati</taxon>
        <taxon>Bacteroidota</taxon>
        <taxon>Cytophagia</taxon>
        <taxon>Cytophagales</taxon>
        <taxon>Cytophagaceae</taxon>
        <taxon>Spirosoma</taxon>
    </lineage>
</organism>
<comment type="cofactor">
    <cofactor evidence="1">
        <name>a divalent metal cation</name>
        <dbReference type="ChEBI" id="CHEBI:60240"/>
    </cofactor>
</comment>
<evidence type="ECO:0000313" key="7">
    <source>
        <dbReference type="Proteomes" id="UP000187941"/>
    </source>
</evidence>
<dbReference type="SUPFAM" id="SSF89562">
    <property type="entry name" value="RraA-like"/>
    <property type="match status" value="1"/>
</dbReference>
<dbReference type="PANTHER" id="PTHR33254">
    <property type="entry name" value="4-HYDROXY-4-METHYL-2-OXOGLUTARATE ALDOLASE 3-RELATED"/>
    <property type="match status" value="1"/>
</dbReference>
<dbReference type="PANTHER" id="PTHR33254:SF4">
    <property type="entry name" value="4-HYDROXY-4-METHYL-2-OXOGLUTARATE ALDOLASE 3-RELATED"/>
    <property type="match status" value="1"/>
</dbReference>
<gene>
    <name evidence="6" type="ORF">AWR27_16120</name>
</gene>
<keyword evidence="6" id="KW-0808">Transferase</keyword>
<dbReference type="GO" id="GO:0032259">
    <property type="term" value="P:methylation"/>
    <property type="evidence" value="ECO:0007669"/>
    <property type="project" value="UniProtKB-KW"/>
</dbReference>
<name>A0A1P9X4H3_9BACT</name>
<keyword evidence="5" id="KW-0460">Magnesium</keyword>
<dbReference type="AlphaFoldDB" id="A0A1P9X4H3"/>
<keyword evidence="6" id="KW-0489">Methyltransferase</keyword>
<dbReference type="CDD" id="cd16841">
    <property type="entry name" value="RraA_family"/>
    <property type="match status" value="1"/>
</dbReference>
<dbReference type="Pfam" id="PF03737">
    <property type="entry name" value="RraA-like"/>
    <property type="match status" value="1"/>
</dbReference>
<dbReference type="GO" id="GO:0008168">
    <property type="term" value="F:methyltransferase activity"/>
    <property type="evidence" value="ECO:0007669"/>
    <property type="project" value="UniProtKB-KW"/>
</dbReference>
<dbReference type="GO" id="GO:0008948">
    <property type="term" value="F:oxaloacetate decarboxylase activity"/>
    <property type="evidence" value="ECO:0007669"/>
    <property type="project" value="TreeGrafter"/>
</dbReference>
<evidence type="ECO:0000256" key="2">
    <source>
        <dbReference type="ARBA" id="ARBA00016549"/>
    </source>
</evidence>
<sequence>MRERYLKLYTGAVNDVLRFTYKMQTTCLPAHFAPLREGMKLAGQAFTVKGAPDITTDGEMETRARMLETLHEDSVVIWDCTGDTVTAQWGEVMTMAAQRIGCRGAVINGIRDTQAILDLGFPVFYQYKTNTGMMGRFRLYHYQKPILMGDVVVEPGDWIFGDIDGVISIPKAIAYDVLLAAEKILDREVVIRDMVESGMKPTDVVKNGGYF</sequence>
<evidence type="ECO:0000313" key="6">
    <source>
        <dbReference type="EMBL" id="AQG82529.1"/>
    </source>
</evidence>
<dbReference type="STRING" id="1178516.AWR27_16120"/>
<dbReference type="InterPro" id="IPR036704">
    <property type="entry name" value="RraA/RraA-like_sf"/>
</dbReference>
<feature type="binding site" evidence="5">
    <location>
        <position position="111"/>
    </location>
    <ligand>
        <name>substrate</name>
    </ligand>
</feature>
<dbReference type="GO" id="GO:0047443">
    <property type="term" value="F:4-hydroxy-4-methyl-2-oxoglutarate aldolase activity"/>
    <property type="evidence" value="ECO:0007669"/>
    <property type="project" value="TreeGrafter"/>
</dbReference>
<evidence type="ECO:0000256" key="1">
    <source>
        <dbReference type="ARBA" id="ARBA00001968"/>
    </source>
</evidence>
<dbReference type="KEGG" id="smon:AWR27_16120"/>
<keyword evidence="7" id="KW-1185">Reference proteome</keyword>
<accession>A0A1P9X4H3</accession>
<keyword evidence="5" id="KW-0479">Metal-binding</keyword>
<protein>
    <recommendedName>
        <fullName evidence="2">Putative 4-hydroxy-4-methyl-2-oxoglutarate aldolase</fullName>
    </recommendedName>
    <alternativeName>
        <fullName evidence="3">Regulator of ribonuclease activity homolog</fullName>
    </alternativeName>
    <alternativeName>
        <fullName evidence="4">RraA-like protein</fullName>
    </alternativeName>
</protein>
<evidence type="ECO:0000256" key="5">
    <source>
        <dbReference type="PIRSR" id="PIRSR605493-1"/>
    </source>
</evidence>
<dbReference type="EMBL" id="CP014263">
    <property type="protein sequence ID" value="AQG82529.1"/>
    <property type="molecule type" value="Genomic_DNA"/>
</dbReference>
<dbReference type="Gene3D" id="3.50.30.40">
    <property type="entry name" value="Ribonuclease E inhibitor RraA/RraA-like"/>
    <property type="match status" value="1"/>
</dbReference>
<comment type="cofactor">
    <cofactor evidence="5">
        <name>Mg(2+)</name>
        <dbReference type="ChEBI" id="CHEBI:18420"/>
    </cofactor>
</comment>
<reference evidence="6 7" key="1">
    <citation type="submission" date="2016-01" db="EMBL/GenBank/DDBJ databases">
        <authorList>
            <person name="Oliw E.H."/>
        </authorList>
    </citation>
    <scope>NUCLEOTIDE SEQUENCE [LARGE SCALE GENOMIC DNA]</scope>
    <source>
        <strain evidence="6 7">DY10</strain>
    </source>
</reference>
<feature type="binding site" evidence="5">
    <location>
        <begin position="90"/>
        <end position="93"/>
    </location>
    <ligand>
        <name>substrate</name>
    </ligand>
</feature>
<dbReference type="GO" id="GO:0046872">
    <property type="term" value="F:metal ion binding"/>
    <property type="evidence" value="ECO:0007669"/>
    <property type="project" value="UniProtKB-KW"/>
</dbReference>
<proteinExistence type="predicted"/>
<evidence type="ECO:0000256" key="3">
    <source>
        <dbReference type="ARBA" id="ARBA00029596"/>
    </source>
</evidence>
<feature type="binding site" evidence="5">
    <location>
        <position position="112"/>
    </location>
    <ligand>
        <name>Mg(2+)</name>
        <dbReference type="ChEBI" id="CHEBI:18420"/>
    </ligand>
</feature>